<evidence type="ECO:0000313" key="7">
    <source>
        <dbReference type="EMBL" id="SMP17223.1"/>
    </source>
</evidence>
<evidence type="ECO:0000256" key="3">
    <source>
        <dbReference type="ARBA" id="ARBA00022842"/>
    </source>
</evidence>
<accession>A0ABY1NT07</accession>
<dbReference type="Pfam" id="PF02746">
    <property type="entry name" value="MR_MLE_N"/>
    <property type="match status" value="1"/>
</dbReference>
<dbReference type="NCBIfam" id="NF042940">
    <property type="entry name" value="racemase_DgcA"/>
    <property type="match status" value="1"/>
</dbReference>
<dbReference type="SFLD" id="SFLDF00010">
    <property type="entry name" value="dipeptide_epimerase"/>
    <property type="match status" value="1"/>
</dbReference>
<keyword evidence="2 5" id="KW-0479">Metal-binding</keyword>
<reference evidence="7 8" key="1">
    <citation type="submission" date="2017-05" db="EMBL/GenBank/DDBJ databases">
        <authorList>
            <person name="Varghese N."/>
            <person name="Submissions S."/>
        </authorList>
    </citation>
    <scope>NUCLEOTIDE SEQUENCE [LARGE SCALE GENOMIC DNA]</scope>
    <source>
        <strain evidence="7 8">DSM 29734</strain>
    </source>
</reference>
<organism evidence="7 8">
    <name type="scientific">Shimia sagamensis</name>
    <dbReference type="NCBI Taxonomy" id="1566352"/>
    <lineage>
        <taxon>Bacteria</taxon>
        <taxon>Pseudomonadati</taxon>
        <taxon>Pseudomonadota</taxon>
        <taxon>Alphaproteobacteria</taxon>
        <taxon>Rhodobacterales</taxon>
        <taxon>Roseobacteraceae</taxon>
    </lineage>
</organism>
<evidence type="ECO:0000313" key="8">
    <source>
        <dbReference type="Proteomes" id="UP001157961"/>
    </source>
</evidence>
<evidence type="ECO:0000256" key="1">
    <source>
        <dbReference type="ARBA" id="ARBA00008031"/>
    </source>
</evidence>
<dbReference type="SFLD" id="SFLDG00180">
    <property type="entry name" value="muconate_cycloisomerase"/>
    <property type="match status" value="1"/>
</dbReference>
<feature type="domain" description="Mandelate racemase/muconate lactonizing enzyme C-terminal" evidence="6">
    <location>
        <begin position="124"/>
        <end position="215"/>
    </location>
</feature>
<dbReference type="Proteomes" id="UP001157961">
    <property type="component" value="Unassembled WGS sequence"/>
</dbReference>
<dbReference type="SUPFAM" id="SSF51604">
    <property type="entry name" value="Enolase C-terminal domain-like"/>
    <property type="match status" value="1"/>
</dbReference>
<dbReference type="InterPro" id="IPR034593">
    <property type="entry name" value="DgoD-like"/>
</dbReference>
<comment type="cofactor">
    <cofactor evidence="5">
        <name>Mg(2+)</name>
        <dbReference type="ChEBI" id="CHEBI:18420"/>
    </cofactor>
    <text evidence="5">Binds 1 Mg(2+) ion per subunit.</text>
</comment>
<dbReference type="SFLD" id="SFLDS00001">
    <property type="entry name" value="Enolase"/>
    <property type="match status" value="1"/>
</dbReference>
<sequence length="320" mass="34019">MQISVTPDVFKLAQVFTISRGSRTEAKVLTVKVEEDGHVGWGECVPYARYGETLENVTQLIESVKGPVTRQGLYTLPAGAARNALDCALWDLECKKAGKRAWELAGLPKPGPEITAYTLSLAEPAEMQAQAAKNAHRPLLKIKLGTPDDMARLEAVRAGAPKSTIIVDANEGWSAEVYADLAPHLVRLGVALVEQPLPAGDDDALIGMERPVPVCADESAHDCSTLSKLKGKYDVVNIKLDKTGGLTEALKLREAALAEGYKVMVGCMVGSSLAMAPATLVAQGAMVTDLDGPLLLAEDRDTPLTFDEDGVHPPSAALWG</sequence>
<dbReference type="EMBL" id="FXTY01000003">
    <property type="protein sequence ID" value="SMP17223.1"/>
    <property type="molecule type" value="Genomic_DNA"/>
</dbReference>
<keyword evidence="3 5" id="KW-0460">Magnesium</keyword>
<gene>
    <name evidence="7" type="ORF">SAMN06265373_103113</name>
</gene>
<evidence type="ECO:0000259" key="6">
    <source>
        <dbReference type="SMART" id="SM00922"/>
    </source>
</evidence>
<dbReference type="Gene3D" id="3.20.20.120">
    <property type="entry name" value="Enolase-like C-terminal domain"/>
    <property type="match status" value="1"/>
</dbReference>
<protein>
    <recommendedName>
        <fullName evidence="5">Dipeptide epimerase</fullName>
        <ecNumber evidence="5">5.1.1.-</ecNumber>
    </recommendedName>
</protein>
<dbReference type="RefSeq" id="WP_283425576.1">
    <property type="nucleotide sequence ID" value="NZ_FXTY01000003.1"/>
</dbReference>
<dbReference type="CDD" id="cd03319">
    <property type="entry name" value="L-Ala-DL-Glu_epimerase"/>
    <property type="match status" value="1"/>
</dbReference>
<evidence type="ECO:0000256" key="2">
    <source>
        <dbReference type="ARBA" id="ARBA00022723"/>
    </source>
</evidence>
<dbReference type="Pfam" id="PF13378">
    <property type="entry name" value="MR_MLE_C"/>
    <property type="match status" value="1"/>
</dbReference>
<dbReference type="InterPro" id="IPR013341">
    <property type="entry name" value="Mandelate_racemase_N_dom"/>
</dbReference>
<keyword evidence="4 5" id="KW-0413">Isomerase</keyword>
<name>A0ABY1NT07_9RHOB</name>
<dbReference type="SMART" id="SM00922">
    <property type="entry name" value="MR_MLE"/>
    <property type="match status" value="1"/>
</dbReference>
<dbReference type="InterPro" id="IPR034603">
    <property type="entry name" value="Dipeptide_epimerase"/>
</dbReference>
<comment type="caution">
    <text evidence="7">The sequence shown here is derived from an EMBL/GenBank/DDBJ whole genome shotgun (WGS) entry which is preliminary data.</text>
</comment>
<dbReference type="InterPro" id="IPR036849">
    <property type="entry name" value="Enolase-like_C_sf"/>
</dbReference>
<dbReference type="InterPro" id="IPR029017">
    <property type="entry name" value="Enolase-like_N"/>
</dbReference>
<evidence type="ECO:0000256" key="4">
    <source>
        <dbReference type="ARBA" id="ARBA00023235"/>
    </source>
</evidence>
<keyword evidence="8" id="KW-1185">Reference proteome</keyword>
<dbReference type="SUPFAM" id="SSF54826">
    <property type="entry name" value="Enolase N-terminal domain-like"/>
    <property type="match status" value="1"/>
</dbReference>
<comment type="similarity">
    <text evidence="1 5">Belongs to the mandelate racemase/muconate lactonizing enzyme family.</text>
</comment>
<dbReference type="EC" id="5.1.1.-" evidence="5"/>
<dbReference type="PANTHER" id="PTHR48080">
    <property type="entry name" value="D-GALACTONATE DEHYDRATASE-RELATED"/>
    <property type="match status" value="1"/>
</dbReference>
<evidence type="ECO:0000256" key="5">
    <source>
        <dbReference type="RuleBase" id="RU366006"/>
    </source>
</evidence>
<proteinExistence type="inferred from homology"/>
<dbReference type="PANTHER" id="PTHR48080:SF3">
    <property type="entry name" value="ENOLASE SUPERFAMILY MEMBER DDB_G0284701"/>
    <property type="match status" value="1"/>
</dbReference>
<dbReference type="Gene3D" id="3.30.390.10">
    <property type="entry name" value="Enolase-like, N-terminal domain"/>
    <property type="match status" value="1"/>
</dbReference>
<dbReference type="InterPro" id="IPR029065">
    <property type="entry name" value="Enolase_C-like"/>
</dbReference>
<dbReference type="InterPro" id="IPR013342">
    <property type="entry name" value="Mandelate_racemase_C"/>
</dbReference>